<dbReference type="SUPFAM" id="SSF47090">
    <property type="entry name" value="PGBD-like"/>
    <property type="match status" value="1"/>
</dbReference>
<dbReference type="Gene3D" id="1.10.101.10">
    <property type="entry name" value="PGBD-like superfamily/PGBD"/>
    <property type="match status" value="1"/>
</dbReference>
<evidence type="ECO:0000259" key="2">
    <source>
        <dbReference type="Pfam" id="PF01471"/>
    </source>
</evidence>
<keyword evidence="3" id="KW-0449">Lipoprotein</keyword>
<keyword evidence="4" id="KW-1185">Reference proteome</keyword>
<reference evidence="3 4" key="1">
    <citation type="submission" date="2013-04" db="EMBL/GenBank/DDBJ databases">
        <title>Shimia sp. 22II-S11-Z10 Genome Sequencing.</title>
        <authorList>
            <person name="Lai Q."/>
            <person name="Li G."/>
            <person name="Shao Z."/>
        </authorList>
    </citation>
    <scope>NUCLEOTIDE SEQUENCE [LARGE SCALE GENOMIC DNA]</scope>
    <source>
        <strain evidence="4">22II-S11-Z10</strain>
    </source>
</reference>
<accession>A0A058ZJU2</accession>
<dbReference type="InterPro" id="IPR002477">
    <property type="entry name" value="Peptidoglycan-bd-like"/>
</dbReference>
<dbReference type="STRING" id="1461693.ATO10_11112"/>
<evidence type="ECO:0000256" key="1">
    <source>
        <dbReference type="SAM" id="SignalP"/>
    </source>
</evidence>
<dbReference type="PROSITE" id="PS51257">
    <property type="entry name" value="PROKAR_LIPOPROTEIN"/>
    <property type="match status" value="1"/>
</dbReference>
<protein>
    <submittedName>
        <fullName evidence="3">Lipoprotein</fullName>
    </submittedName>
</protein>
<dbReference type="InterPro" id="IPR036366">
    <property type="entry name" value="PGBDSf"/>
</dbReference>
<evidence type="ECO:0000313" key="3">
    <source>
        <dbReference type="EMBL" id="KCV81457.1"/>
    </source>
</evidence>
<dbReference type="Pfam" id="PF01471">
    <property type="entry name" value="PG_binding_1"/>
    <property type="match status" value="1"/>
</dbReference>
<proteinExistence type="predicted"/>
<feature type="chain" id="PRO_5001566689" evidence="1">
    <location>
        <begin position="21"/>
        <end position="178"/>
    </location>
</feature>
<organism evidence="3 4">
    <name type="scientific">Actibacterium atlanticum</name>
    <dbReference type="NCBI Taxonomy" id="1461693"/>
    <lineage>
        <taxon>Bacteria</taxon>
        <taxon>Pseudomonadati</taxon>
        <taxon>Pseudomonadota</taxon>
        <taxon>Alphaproteobacteria</taxon>
        <taxon>Rhodobacterales</taxon>
        <taxon>Roseobacteraceae</taxon>
        <taxon>Actibacterium</taxon>
    </lineage>
</organism>
<comment type="caution">
    <text evidence="3">The sequence shown here is derived from an EMBL/GenBank/DDBJ whole genome shotgun (WGS) entry which is preliminary data.</text>
</comment>
<dbReference type="PATRIC" id="fig|1461693.3.peg.2252"/>
<dbReference type="RefSeq" id="WP_081806514.1">
    <property type="nucleotide sequence ID" value="NZ_AQQY01000007.1"/>
</dbReference>
<sequence>MITRPTLVALAAAISLTACQNSLSGAGVTRLEDGQLTHSHDTPPPGAKPGTCWGTDVTPAVVETVTEQVLLQPAQVTSDGAVIAPALYKTETQQRIVRERREIWFETPCDGQMDAEFIATLQRALQARGHYRGPISGEVNTATKRAVRRFQSEQGLDSGILSMAAARQLGIVDYDFNE</sequence>
<dbReference type="InterPro" id="IPR036365">
    <property type="entry name" value="PGBD-like_sf"/>
</dbReference>
<evidence type="ECO:0000313" key="4">
    <source>
        <dbReference type="Proteomes" id="UP000024836"/>
    </source>
</evidence>
<feature type="domain" description="Peptidoglycan binding-like" evidence="2">
    <location>
        <begin position="117"/>
        <end position="161"/>
    </location>
</feature>
<dbReference type="Proteomes" id="UP000024836">
    <property type="component" value="Unassembled WGS sequence"/>
</dbReference>
<name>A0A058ZJU2_9RHOB</name>
<feature type="signal peptide" evidence="1">
    <location>
        <begin position="1"/>
        <end position="20"/>
    </location>
</feature>
<dbReference type="AlphaFoldDB" id="A0A058ZJU2"/>
<gene>
    <name evidence="3" type="ORF">ATO10_11112</name>
</gene>
<dbReference type="eggNOG" id="COG3409">
    <property type="taxonomic scope" value="Bacteria"/>
</dbReference>
<keyword evidence="1" id="KW-0732">Signal</keyword>
<dbReference type="OrthoDB" id="7861420at2"/>
<dbReference type="EMBL" id="AQQY01000007">
    <property type="protein sequence ID" value="KCV81457.1"/>
    <property type="molecule type" value="Genomic_DNA"/>
</dbReference>